<evidence type="ECO:0000313" key="15">
    <source>
        <dbReference type="Proteomes" id="UP000239757"/>
    </source>
</evidence>
<evidence type="ECO:0000313" key="14">
    <source>
        <dbReference type="EMBL" id="PPS10161.1"/>
    </source>
</evidence>
<keyword evidence="11" id="KW-0256">Endoplasmic reticulum</keyword>
<dbReference type="PANTHER" id="PTHR12313">
    <property type="entry name" value="E3 UBIQUITIN-PROTEIN LIGASE RNF5-RELATED"/>
    <property type="match status" value="1"/>
</dbReference>
<dbReference type="OrthoDB" id="6270329at2759"/>
<dbReference type="AlphaFoldDB" id="A0A2P5Y3N6"/>
<keyword evidence="8 11" id="KW-0862">Zinc</keyword>
<keyword evidence="5 11" id="KW-0479">Metal-binding</keyword>
<evidence type="ECO:0000256" key="5">
    <source>
        <dbReference type="ARBA" id="ARBA00022723"/>
    </source>
</evidence>
<evidence type="ECO:0000256" key="6">
    <source>
        <dbReference type="ARBA" id="ARBA00022771"/>
    </source>
</evidence>
<evidence type="ECO:0000256" key="12">
    <source>
        <dbReference type="SAM" id="MobiDB-lite"/>
    </source>
</evidence>
<sequence length="239" mass="27074">MAMEPNFFEQEGQSEPGNISLKHKWDSLSSPTRDQNKDSSGFDCNICFDSAQDPVVTLCGHLYCWPCIYKWLHVQTSSLDADQRQRNCPVCKANISSSSLIWTFPKGHLLFGLNPMTTSSQPSQQLHENLFHHQQYFPHPYGDYATLASSSLGGIAMTNFFNPMFGMLEEMVYARISGSSNTTISFSRIGIELAVILSVYHTSFLSSFTRNVRIFPWITSIVIGSVHRWHREEHRSPLG</sequence>
<keyword evidence="7 11" id="KW-0833">Ubl conjugation pathway</keyword>
<accession>A0A2P5Y3N6</accession>
<dbReference type="SUPFAM" id="SSF57850">
    <property type="entry name" value="RING/U-box"/>
    <property type="match status" value="1"/>
</dbReference>
<organism evidence="14 15">
    <name type="scientific">Gossypium barbadense</name>
    <name type="common">Sea Island cotton</name>
    <name type="synonym">Hibiscus barbadensis</name>
    <dbReference type="NCBI Taxonomy" id="3634"/>
    <lineage>
        <taxon>Eukaryota</taxon>
        <taxon>Viridiplantae</taxon>
        <taxon>Streptophyta</taxon>
        <taxon>Embryophyta</taxon>
        <taxon>Tracheophyta</taxon>
        <taxon>Spermatophyta</taxon>
        <taxon>Magnoliopsida</taxon>
        <taxon>eudicotyledons</taxon>
        <taxon>Gunneridae</taxon>
        <taxon>Pentapetalae</taxon>
        <taxon>rosids</taxon>
        <taxon>malvids</taxon>
        <taxon>Malvales</taxon>
        <taxon>Malvaceae</taxon>
        <taxon>Malvoideae</taxon>
        <taxon>Gossypium</taxon>
    </lineage>
</organism>
<keyword evidence="4 11" id="KW-0808">Transferase</keyword>
<evidence type="ECO:0000256" key="8">
    <source>
        <dbReference type="ARBA" id="ARBA00022833"/>
    </source>
</evidence>
<dbReference type="GO" id="GO:0005789">
    <property type="term" value="C:endoplasmic reticulum membrane"/>
    <property type="evidence" value="ECO:0007669"/>
    <property type="project" value="UniProtKB-SubCell"/>
</dbReference>
<evidence type="ECO:0000256" key="10">
    <source>
        <dbReference type="PROSITE-ProRule" id="PRU00175"/>
    </source>
</evidence>
<dbReference type="EMBL" id="KZ663765">
    <property type="protein sequence ID" value="PPS10161.1"/>
    <property type="molecule type" value="Genomic_DNA"/>
</dbReference>
<evidence type="ECO:0000256" key="4">
    <source>
        <dbReference type="ARBA" id="ARBA00022679"/>
    </source>
</evidence>
<reference evidence="14 15" key="1">
    <citation type="submission" date="2015-01" db="EMBL/GenBank/DDBJ databases">
        <title>Genome of allotetraploid Gossypium barbadense reveals genomic plasticity and fiber elongation in cotton evolution.</title>
        <authorList>
            <person name="Chen X."/>
            <person name="Liu X."/>
            <person name="Zhao B."/>
            <person name="Zheng H."/>
            <person name="Hu Y."/>
            <person name="Lu G."/>
            <person name="Yang C."/>
            <person name="Chen J."/>
            <person name="Shan C."/>
            <person name="Zhang L."/>
            <person name="Zhou Y."/>
            <person name="Wang L."/>
            <person name="Guo W."/>
            <person name="Bai Y."/>
            <person name="Ruan J."/>
            <person name="Shangguan X."/>
            <person name="Mao Y."/>
            <person name="Jiang J."/>
            <person name="Zhu Y."/>
            <person name="Lei J."/>
            <person name="Kang H."/>
            <person name="Chen S."/>
            <person name="He X."/>
            <person name="Wang R."/>
            <person name="Wang Y."/>
            <person name="Chen J."/>
            <person name="Wang L."/>
            <person name="Yu S."/>
            <person name="Wang B."/>
            <person name="Wei J."/>
            <person name="Song S."/>
            <person name="Lu X."/>
            <person name="Gao Z."/>
            <person name="Gu W."/>
            <person name="Deng X."/>
            <person name="Ma D."/>
            <person name="Wang S."/>
            <person name="Liang W."/>
            <person name="Fang L."/>
            <person name="Cai C."/>
            <person name="Zhu X."/>
            <person name="Zhou B."/>
            <person name="Zhang Y."/>
            <person name="Chen Z."/>
            <person name="Xu S."/>
            <person name="Zhu R."/>
            <person name="Wang S."/>
            <person name="Zhang T."/>
            <person name="Zhao G."/>
        </authorList>
    </citation>
    <scope>NUCLEOTIDE SEQUENCE [LARGE SCALE GENOMIC DNA]</scope>
    <source>
        <strain evidence="15">cv. Xinhai21</strain>
        <tissue evidence="14">Leaf</tissue>
    </source>
</reference>
<dbReference type="Gene3D" id="3.30.40.10">
    <property type="entry name" value="Zinc/RING finger domain, C3HC4 (zinc finger)"/>
    <property type="match status" value="1"/>
</dbReference>
<dbReference type="InterPro" id="IPR013083">
    <property type="entry name" value="Znf_RING/FYVE/PHD"/>
</dbReference>
<dbReference type="GO" id="GO:0008270">
    <property type="term" value="F:zinc ion binding"/>
    <property type="evidence" value="ECO:0007669"/>
    <property type="project" value="UniProtKB-KW"/>
</dbReference>
<dbReference type="SMART" id="SM00184">
    <property type="entry name" value="RING"/>
    <property type="match status" value="1"/>
</dbReference>
<dbReference type="GO" id="GO:0061630">
    <property type="term" value="F:ubiquitin protein ligase activity"/>
    <property type="evidence" value="ECO:0007669"/>
    <property type="project" value="UniProtKB-UniRule"/>
</dbReference>
<proteinExistence type="predicted"/>
<dbReference type="Pfam" id="PF00097">
    <property type="entry name" value="zf-C3HC4"/>
    <property type="match status" value="1"/>
</dbReference>
<dbReference type="GO" id="GO:0016567">
    <property type="term" value="P:protein ubiquitination"/>
    <property type="evidence" value="ECO:0007669"/>
    <property type="project" value="UniProtKB-UniPathway"/>
</dbReference>
<keyword evidence="6 10" id="KW-0863">Zinc-finger</keyword>
<evidence type="ECO:0000256" key="1">
    <source>
        <dbReference type="ARBA" id="ARBA00000900"/>
    </source>
</evidence>
<dbReference type="PROSITE" id="PS50089">
    <property type="entry name" value="ZF_RING_2"/>
    <property type="match status" value="1"/>
</dbReference>
<evidence type="ECO:0000256" key="7">
    <source>
        <dbReference type="ARBA" id="ARBA00022786"/>
    </source>
</evidence>
<dbReference type="InterPro" id="IPR017907">
    <property type="entry name" value="Znf_RING_CS"/>
</dbReference>
<dbReference type="InterPro" id="IPR001841">
    <property type="entry name" value="Znf_RING"/>
</dbReference>
<feature type="region of interest" description="Disordered" evidence="12">
    <location>
        <begin position="1"/>
        <end position="34"/>
    </location>
</feature>
<comment type="pathway">
    <text evidence="3 11">Protein modification; protein ubiquitination.</text>
</comment>
<evidence type="ECO:0000256" key="3">
    <source>
        <dbReference type="ARBA" id="ARBA00004906"/>
    </source>
</evidence>
<feature type="domain" description="RING-type" evidence="13">
    <location>
        <begin position="44"/>
        <end position="92"/>
    </location>
</feature>
<evidence type="ECO:0000256" key="9">
    <source>
        <dbReference type="ARBA" id="ARBA00023136"/>
    </source>
</evidence>
<comment type="function">
    <text evidence="11">E3 ubiquitin-protein ligase.</text>
</comment>
<dbReference type="InterPro" id="IPR018957">
    <property type="entry name" value="Znf_C3HC4_RING-type"/>
</dbReference>
<comment type="catalytic activity">
    <reaction evidence="1 11">
        <text>S-ubiquitinyl-[E2 ubiquitin-conjugating enzyme]-L-cysteine + [acceptor protein]-L-lysine = [E2 ubiquitin-conjugating enzyme]-L-cysteine + N(6)-ubiquitinyl-[acceptor protein]-L-lysine.</text>
        <dbReference type="EC" id="2.3.2.27"/>
    </reaction>
</comment>
<dbReference type="UniPathway" id="UPA00143"/>
<comment type="subcellular location">
    <subcellularLocation>
        <location evidence="2">Endomembrane system</location>
    </subcellularLocation>
    <subcellularLocation>
        <location evidence="11">Endoplasmic reticulum membrane</location>
        <topology evidence="11">Single-pass type IV membrane protein</topology>
    </subcellularLocation>
</comment>
<keyword evidence="9" id="KW-0472">Membrane</keyword>
<dbReference type="EC" id="2.3.2.27" evidence="11"/>
<dbReference type="GO" id="GO:0006511">
    <property type="term" value="P:ubiquitin-dependent protein catabolic process"/>
    <property type="evidence" value="ECO:0007669"/>
    <property type="project" value="UniProtKB-UniRule"/>
</dbReference>
<evidence type="ECO:0000259" key="13">
    <source>
        <dbReference type="PROSITE" id="PS50089"/>
    </source>
</evidence>
<dbReference type="PROSITE" id="PS00518">
    <property type="entry name" value="ZF_RING_1"/>
    <property type="match status" value="1"/>
</dbReference>
<comment type="domain">
    <text evidence="11">The RING-type zinc finger domain is responsible for E3 ligase activity.</text>
</comment>
<dbReference type="CDD" id="cd16745">
    <property type="entry name" value="RING-HC_AtRMA-like"/>
    <property type="match status" value="1"/>
</dbReference>
<dbReference type="Proteomes" id="UP000239757">
    <property type="component" value="Unassembled WGS sequence"/>
</dbReference>
<name>A0A2P5Y3N6_GOSBA</name>
<protein>
    <recommendedName>
        <fullName evidence="11">E3 ubiquitin-protein ligase RMA</fullName>
        <ecNumber evidence="11">2.3.2.27</ecNumber>
    </recommendedName>
    <alternativeName>
        <fullName evidence="11">Protein RING membrane-anchor</fullName>
    </alternativeName>
    <alternativeName>
        <fullName evidence="11">RING-type E3 ubiquitin transferase RMA</fullName>
    </alternativeName>
</protein>
<evidence type="ECO:0000256" key="11">
    <source>
        <dbReference type="RuleBase" id="RU369090"/>
    </source>
</evidence>
<gene>
    <name evidence="14" type="ORF">GOBAR_AA10490</name>
</gene>
<dbReference type="InterPro" id="IPR045103">
    <property type="entry name" value="RNF5/RNF185-like"/>
</dbReference>
<evidence type="ECO:0000256" key="2">
    <source>
        <dbReference type="ARBA" id="ARBA00004308"/>
    </source>
</evidence>